<dbReference type="PANTHER" id="PTHR45663">
    <property type="entry name" value="GEO12009P1"/>
    <property type="match status" value="1"/>
</dbReference>
<feature type="domain" description="Thioredoxin" evidence="2">
    <location>
        <begin position="6"/>
        <end position="105"/>
    </location>
</feature>
<accession>A0ABX7QNY2</accession>
<protein>
    <submittedName>
        <fullName evidence="3">Tetratricopeptide repeat protein</fullName>
    </submittedName>
</protein>
<dbReference type="Gene3D" id="3.40.30.10">
    <property type="entry name" value="Glutaredoxin"/>
    <property type="match status" value="1"/>
</dbReference>
<gene>
    <name evidence="3" type="ORF">JYB87_11655</name>
</gene>
<evidence type="ECO:0000256" key="1">
    <source>
        <dbReference type="SAM" id="Coils"/>
    </source>
</evidence>
<feature type="coiled-coil region" evidence="1">
    <location>
        <begin position="173"/>
        <end position="236"/>
    </location>
</feature>
<keyword evidence="1" id="KW-0175">Coiled coil</keyword>
<evidence type="ECO:0000313" key="4">
    <source>
        <dbReference type="Proteomes" id="UP000662770"/>
    </source>
</evidence>
<dbReference type="SUPFAM" id="SSF52833">
    <property type="entry name" value="Thioredoxin-like"/>
    <property type="match status" value="1"/>
</dbReference>
<dbReference type="Gene3D" id="1.25.40.10">
    <property type="entry name" value="Tetratricopeptide repeat domain"/>
    <property type="match status" value="2"/>
</dbReference>
<sequence length="281" mass="30869">MQTAMELTRDNIQQLVDISKEKLVAMVFWAEQMPETKSLLALMEQISASYQGLLQLASVNCETQMELASYFRIQSLPTTLLLSQGQPVDGFAGSLAEAKIREMLAKHLPAMWQLKLDEAKQLLANQQADAALPVIKEAYSEAANGEVTLAYADIALTIGDVETAKTLLASVKLEDKQGEYASLMARVKLAEEAADTPEIRALQQAFEQNPADYEVLSQLAAALHQAQRNEEALELLFAPIKQDLNAANGALKQQLLTILSALGQGNALASQYRRKLYSLLY</sequence>
<evidence type="ECO:0000259" key="2">
    <source>
        <dbReference type="Pfam" id="PF00085"/>
    </source>
</evidence>
<name>A0ABX7QNY2_9GAMM</name>
<keyword evidence="4" id="KW-1185">Reference proteome</keyword>
<organism evidence="3 4">
    <name type="scientific">Shewanella avicenniae</name>
    <dbReference type="NCBI Taxonomy" id="2814294"/>
    <lineage>
        <taxon>Bacteria</taxon>
        <taxon>Pseudomonadati</taxon>
        <taxon>Pseudomonadota</taxon>
        <taxon>Gammaproteobacteria</taxon>
        <taxon>Alteromonadales</taxon>
        <taxon>Shewanellaceae</taxon>
        <taxon>Shewanella</taxon>
    </lineage>
</organism>
<dbReference type="Pfam" id="PF14561">
    <property type="entry name" value="TPR_20"/>
    <property type="match status" value="1"/>
</dbReference>
<dbReference type="RefSeq" id="WP_207353665.1">
    <property type="nucleotide sequence ID" value="NZ_CP071503.1"/>
</dbReference>
<dbReference type="InterPro" id="IPR036249">
    <property type="entry name" value="Thioredoxin-like_sf"/>
</dbReference>
<dbReference type="Proteomes" id="UP000662770">
    <property type="component" value="Chromosome"/>
</dbReference>
<dbReference type="Pfam" id="PF00085">
    <property type="entry name" value="Thioredoxin"/>
    <property type="match status" value="1"/>
</dbReference>
<dbReference type="PANTHER" id="PTHR45663:SF11">
    <property type="entry name" value="GEO12009P1"/>
    <property type="match status" value="1"/>
</dbReference>
<dbReference type="InterPro" id="IPR011990">
    <property type="entry name" value="TPR-like_helical_dom_sf"/>
</dbReference>
<evidence type="ECO:0000313" key="3">
    <source>
        <dbReference type="EMBL" id="QSX32421.1"/>
    </source>
</evidence>
<dbReference type="EMBL" id="CP071503">
    <property type="protein sequence ID" value="QSX32421.1"/>
    <property type="molecule type" value="Genomic_DNA"/>
</dbReference>
<reference evidence="3 4" key="1">
    <citation type="submission" date="2021-03" db="EMBL/GenBank/DDBJ databases">
        <title>Novel species identification of genus Shewanella.</title>
        <authorList>
            <person name="Liu G."/>
            <person name="Zhang Q."/>
        </authorList>
    </citation>
    <scope>NUCLEOTIDE SEQUENCE [LARGE SCALE GENOMIC DNA]</scope>
    <source>
        <strain evidence="3 4">FJAT-51800</strain>
    </source>
</reference>
<dbReference type="Pfam" id="PF14559">
    <property type="entry name" value="TPR_19"/>
    <property type="match status" value="1"/>
</dbReference>
<dbReference type="CDD" id="cd02956">
    <property type="entry name" value="ybbN"/>
    <property type="match status" value="1"/>
</dbReference>
<dbReference type="InterPro" id="IPR013766">
    <property type="entry name" value="Thioredoxin_domain"/>
</dbReference>
<proteinExistence type="predicted"/>